<protein>
    <submittedName>
        <fullName evidence="1">Uncharacterized protein</fullName>
    </submittedName>
</protein>
<evidence type="ECO:0000313" key="1">
    <source>
        <dbReference type="EMBL" id="SDH70616.1"/>
    </source>
</evidence>
<dbReference type="STRING" id="702745.SAMN05421818_11170"/>
<keyword evidence="2" id="KW-1185">Reference proteome</keyword>
<evidence type="ECO:0000313" key="2">
    <source>
        <dbReference type="Proteomes" id="UP000243588"/>
    </source>
</evidence>
<gene>
    <name evidence="1" type="ORF">SAMN05421818_11170</name>
</gene>
<sequence length="55" mass="6690">MLNRFHFIGDTKRHERILTKTTKNKTTPYNTQSHKNQYIKQKQNLYRLVLIKLST</sequence>
<accession>A0A1G8EL88</accession>
<proteinExistence type="predicted"/>
<dbReference type="EMBL" id="FNDQ01000011">
    <property type="protein sequence ID" value="SDH70616.1"/>
    <property type="molecule type" value="Genomic_DNA"/>
</dbReference>
<name>A0A1G8EL88_9FLAO</name>
<reference evidence="2" key="1">
    <citation type="submission" date="2016-10" db="EMBL/GenBank/DDBJ databases">
        <authorList>
            <person name="Varghese N."/>
            <person name="Submissions S."/>
        </authorList>
    </citation>
    <scope>NUCLEOTIDE SEQUENCE [LARGE SCALE GENOMIC DNA]</scope>
    <source>
        <strain evidence="2">DSM 23313</strain>
    </source>
</reference>
<organism evidence="1 2">
    <name type="scientific">Myroides phaeus</name>
    <dbReference type="NCBI Taxonomy" id="702745"/>
    <lineage>
        <taxon>Bacteria</taxon>
        <taxon>Pseudomonadati</taxon>
        <taxon>Bacteroidota</taxon>
        <taxon>Flavobacteriia</taxon>
        <taxon>Flavobacteriales</taxon>
        <taxon>Flavobacteriaceae</taxon>
        <taxon>Myroides</taxon>
    </lineage>
</organism>
<dbReference type="AlphaFoldDB" id="A0A1G8EL88"/>
<dbReference type="Proteomes" id="UP000243588">
    <property type="component" value="Unassembled WGS sequence"/>
</dbReference>